<evidence type="ECO:0000313" key="2">
    <source>
        <dbReference type="EMBL" id="MDN5215074.1"/>
    </source>
</evidence>
<reference evidence="2" key="1">
    <citation type="submission" date="2023-06" db="EMBL/GenBank/DDBJ databases">
        <title>Genomic of Agaribacillus aureum.</title>
        <authorList>
            <person name="Wang G."/>
        </authorList>
    </citation>
    <scope>NUCLEOTIDE SEQUENCE</scope>
    <source>
        <strain evidence="2">BMA12</strain>
    </source>
</reference>
<sequence length="131" mass="14268">MKQLIIKSFYNVSGGISIGNGLWMLFSASTWFTMMPVGAENTGPLNSHFVHDVGLVYILVGIGAFWCASKLDKAIEIHLAITFFMAGHALIHIGEILSGSLPASHWLIDFPLVTFPAIVLVGLTPVMLKRK</sequence>
<protein>
    <submittedName>
        <fullName evidence="2">Uncharacterized protein</fullName>
    </submittedName>
</protein>
<organism evidence="2 3">
    <name type="scientific">Agaribacillus aureus</name>
    <dbReference type="NCBI Taxonomy" id="3051825"/>
    <lineage>
        <taxon>Bacteria</taxon>
        <taxon>Pseudomonadati</taxon>
        <taxon>Bacteroidota</taxon>
        <taxon>Cytophagia</taxon>
        <taxon>Cytophagales</taxon>
        <taxon>Splendidivirgaceae</taxon>
        <taxon>Agaribacillus</taxon>
    </lineage>
</organism>
<feature type="transmembrane region" description="Helical" evidence="1">
    <location>
        <begin position="12"/>
        <end position="34"/>
    </location>
</feature>
<dbReference type="EMBL" id="JAUJEB010000006">
    <property type="protein sequence ID" value="MDN5215074.1"/>
    <property type="molecule type" value="Genomic_DNA"/>
</dbReference>
<comment type="caution">
    <text evidence="2">The sequence shown here is derived from an EMBL/GenBank/DDBJ whole genome shotgun (WGS) entry which is preliminary data.</text>
</comment>
<keyword evidence="1" id="KW-0472">Membrane</keyword>
<evidence type="ECO:0000313" key="3">
    <source>
        <dbReference type="Proteomes" id="UP001172083"/>
    </source>
</evidence>
<evidence type="ECO:0000256" key="1">
    <source>
        <dbReference type="SAM" id="Phobius"/>
    </source>
</evidence>
<gene>
    <name evidence="2" type="ORF">QQ020_23535</name>
</gene>
<dbReference type="Proteomes" id="UP001172083">
    <property type="component" value="Unassembled WGS sequence"/>
</dbReference>
<keyword evidence="1" id="KW-1133">Transmembrane helix</keyword>
<keyword evidence="3" id="KW-1185">Reference proteome</keyword>
<dbReference type="RefSeq" id="WP_346760413.1">
    <property type="nucleotide sequence ID" value="NZ_JAUJEB010000006.1"/>
</dbReference>
<accession>A0ABT8LBB3</accession>
<name>A0ABT8LBB3_9BACT</name>
<feature type="transmembrane region" description="Helical" evidence="1">
    <location>
        <begin position="106"/>
        <end position="128"/>
    </location>
</feature>
<feature type="transmembrane region" description="Helical" evidence="1">
    <location>
        <begin position="75"/>
        <end position="94"/>
    </location>
</feature>
<proteinExistence type="predicted"/>
<keyword evidence="1" id="KW-0812">Transmembrane</keyword>
<feature type="transmembrane region" description="Helical" evidence="1">
    <location>
        <begin position="49"/>
        <end position="68"/>
    </location>
</feature>